<comment type="catalytic activity">
    <reaction evidence="6">
        <text>a 2'-deoxyadenosine in DNA + S-adenosyl-L-methionine = an N(6)-methyl-2'-deoxyadenosine in DNA + S-adenosyl-L-homocysteine + H(+)</text>
        <dbReference type="Rhea" id="RHEA:15197"/>
        <dbReference type="Rhea" id="RHEA-COMP:12418"/>
        <dbReference type="Rhea" id="RHEA-COMP:12419"/>
        <dbReference type="ChEBI" id="CHEBI:15378"/>
        <dbReference type="ChEBI" id="CHEBI:57856"/>
        <dbReference type="ChEBI" id="CHEBI:59789"/>
        <dbReference type="ChEBI" id="CHEBI:90615"/>
        <dbReference type="ChEBI" id="CHEBI:90616"/>
        <dbReference type="EC" id="2.1.1.72"/>
    </reaction>
</comment>
<dbReference type="InterPro" id="IPR050953">
    <property type="entry name" value="N4_N6_ade-DNA_methylase"/>
</dbReference>
<dbReference type="GO" id="GO:0003676">
    <property type="term" value="F:nucleic acid binding"/>
    <property type="evidence" value="ECO:0007669"/>
    <property type="project" value="InterPro"/>
</dbReference>
<dbReference type="STRING" id="1123357.SAMN02745244_00586"/>
<dbReference type="GO" id="GO:0009007">
    <property type="term" value="F:site-specific DNA-methyltransferase (adenine-specific) activity"/>
    <property type="evidence" value="ECO:0007669"/>
    <property type="project" value="UniProtKB-EC"/>
</dbReference>
<protein>
    <recommendedName>
        <fullName evidence="2">site-specific DNA-methyltransferase (adenine-specific)</fullName>
        <ecNumber evidence="2">2.1.1.72</ecNumber>
    </recommendedName>
</protein>
<reference evidence="8 9" key="1">
    <citation type="submission" date="2016-11" db="EMBL/GenBank/DDBJ databases">
        <authorList>
            <person name="Jaros S."/>
            <person name="Januszkiewicz K."/>
            <person name="Wedrychowicz H."/>
        </authorList>
    </citation>
    <scope>NUCLEOTIDE SEQUENCE [LARGE SCALE GENOMIC DNA]</scope>
    <source>
        <strain evidence="8 9">DSM 12906</strain>
    </source>
</reference>
<comment type="similarity">
    <text evidence="1">Belongs to the N(4)/N(6)-methyltransferase family.</text>
</comment>
<keyword evidence="5" id="KW-0949">S-adenosyl-L-methionine</keyword>
<dbReference type="PRINTS" id="PR00507">
    <property type="entry name" value="N12N6MTFRASE"/>
</dbReference>
<dbReference type="InterPro" id="IPR011639">
    <property type="entry name" value="MethylTrfase_TaqI-like_dom"/>
</dbReference>
<dbReference type="EC" id="2.1.1.72" evidence="2"/>
<dbReference type="SUPFAM" id="SSF53335">
    <property type="entry name" value="S-adenosyl-L-methionine-dependent methyltransferases"/>
    <property type="match status" value="1"/>
</dbReference>
<organism evidence="8 9">
    <name type="scientific">Tessaracoccus bendigoensis DSM 12906</name>
    <dbReference type="NCBI Taxonomy" id="1123357"/>
    <lineage>
        <taxon>Bacteria</taxon>
        <taxon>Bacillati</taxon>
        <taxon>Actinomycetota</taxon>
        <taxon>Actinomycetes</taxon>
        <taxon>Propionibacteriales</taxon>
        <taxon>Propionibacteriaceae</taxon>
        <taxon>Tessaracoccus</taxon>
    </lineage>
</organism>
<dbReference type="InterPro" id="IPR002052">
    <property type="entry name" value="DNA_methylase_N6_adenine_CS"/>
</dbReference>
<dbReference type="EMBL" id="FQZG01000008">
    <property type="protein sequence ID" value="SHI54955.1"/>
    <property type="molecule type" value="Genomic_DNA"/>
</dbReference>
<evidence type="ECO:0000259" key="7">
    <source>
        <dbReference type="Pfam" id="PF07669"/>
    </source>
</evidence>
<dbReference type="GO" id="GO:0032259">
    <property type="term" value="P:methylation"/>
    <property type="evidence" value="ECO:0007669"/>
    <property type="project" value="UniProtKB-KW"/>
</dbReference>
<accession>A0A1M6C1P3</accession>
<dbReference type="GO" id="GO:0006304">
    <property type="term" value="P:DNA modification"/>
    <property type="evidence" value="ECO:0007669"/>
    <property type="project" value="InterPro"/>
</dbReference>
<dbReference type="PANTHER" id="PTHR33841:SF5">
    <property type="entry name" value="DNA METHYLASE (MODIFICATION METHYLASE) (METHYLTRANSFERASE)-RELATED"/>
    <property type="match status" value="1"/>
</dbReference>
<dbReference type="PROSITE" id="PS00092">
    <property type="entry name" value="N6_MTASE"/>
    <property type="match status" value="1"/>
</dbReference>
<evidence type="ECO:0000256" key="5">
    <source>
        <dbReference type="ARBA" id="ARBA00022691"/>
    </source>
</evidence>
<evidence type="ECO:0000256" key="6">
    <source>
        <dbReference type="ARBA" id="ARBA00047942"/>
    </source>
</evidence>
<evidence type="ECO:0000256" key="2">
    <source>
        <dbReference type="ARBA" id="ARBA00011900"/>
    </source>
</evidence>
<proteinExistence type="inferred from homology"/>
<dbReference type="Gene3D" id="3.40.50.150">
    <property type="entry name" value="Vaccinia Virus protein VP39"/>
    <property type="match status" value="1"/>
</dbReference>
<name>A0A1M6C1P3_9ACTN</name>
<keyword evidence="9" id="KW-1185">Reference proteome</keyword>
<dbReference type="PANTHER" id="PTHR33841">
    <property type="entry name" value="DNA METHYLTRANSFERASE YEEA-RELATED"/>
    <property type="match status" value="1"/>
</dbReference>
<dbReference type="InterPro" id="IPR029063">
    <property type="entry name" value="SAM-dependent_MTases_sf"/>
</dbReference>
<evidence type="ECO:0000256" key="4">
    <source>
        <dbReference type="ARBA" id="ARBA00022679"/>
    </source>
</evidence>
<keyword evidence="4 8" id="KW-0808">Transferase</keyword>
<keyword evidence="3 8" id="KW-0489">Methyltransferase</keyword>
<dbReference type="AlphaFoldDB" id="A0A1M6C1P3"/>
<dbReference type="Proteomes" id="UP000184512">
    <property type="component" value="Unassembled WGS sequence"/>
</dbReference>
<evidence type="ECO:0000313" key="9">
    <source>
        <dbReference type="Proteomes" id="UP000184512"/>
    </source>
</evidence>
<feature type="domain" description="Type II methyltransferase M.TaqI-like" evidence="7">
    <location>
        <begin position="115"/>
        <end position="202"/>
    </location>
</feature>
<evidence type="ECO:0000313" key="8">
    <source>
        <dbReference type="EMBL" id="SHI54955.1"/>
    </source>
</evidence>
<gene>
    <name evidence="8" type="ORF">SAMN02745244_00586</name>
</gene>
<sequence length="518" mass="57750">MTVTTTGEVFTRRWVVDMMLDLARYNGEVSKSVVEPSIGSGAFVGPIVERLAASGAPWTSMFDSLRGYDLRSEHVESCKTLSRSILVNAGCPIADELVDAWFHTADFLLTDVPEADLVIGNPPYIRADNLDPTLLAAYRHYCPTMSRRADIFVGFFERGLDLLKPGGRLIYICADRWMRNGYGKDLRAKVVRDFAVDDVLVMHEADAFDDKVSAYPAIVNIRAGKQGQVNVANASDTFGDAAARHYLSWRDTHEDGYYGTDAATARMDHWHTTSAVWPDGTPDELAWLADLARFPLIEQAGVTLGIGIATGADKIYIQRDADVEGDRLVPMVTPAAIKGPTFNWTGEHLVSPWQGRSLVNISEYPKLHHYYERHGEQLRSRNVAKRAANWWRTIDSFNPALLECDLLVMQDMKLHAHPVRVPAGFYPHHGLTWFMSHGWDLDVLGGLLLSEPVERQVAAHCVRMRGGTLRFQPTVLRMVRIPRPSEVPASVAADLAKAFRAHDRARASAAAWRTFPTL</sequence>
<evidence type="ECO:0000256" key="3">
    <source>
        <dbReference type="ARBA" id="ARBA00022603"/>
    </source>
</evidence>
<dbReference type="RefSeq" id="WP_217652090.1">
    <property type="nucleotide sequence ID" value="NZ_FQZG01000008.1"/>
</dbReference>
<evidence type="ECO:0000256" key="1">
    <source>
        <dbReference type="ARBA" id="ARBA00006594"/>
    </source>
</evidence>
<dbReference type="Pfam" id="PF07669">
    <property type="entry name" value="Eco57I"/>
    <property type="match status" value="1"/>
</dbReference>